<evidence type="ECO:0000313" key="12">
    <source>
        <dbReference type="Proteomes" id="UP000305198"/>
    </source>
</evidence>
<comment type="similarity">
    <text evidence="2">Belongs to the HPF/YfiA ribosome-associated protein family. Short HPF subfamily.</text>
</comment>
<dbReference type="InterPro" id="IPR050574">
    <property type="entry name" value="HPF/YfiA_ribosome-assoc"/>
</dbReference>
<name>A0A031M5L9_9GAMM</name>
<evidence type="ECO:0000313" key="9">
    <source>
        <dbReference type="EMBL" id="TKA92008.1"/>
    </source>
</evidence>
<dbReference type="EMBL" id="SWAV01000002">
    <property type="protein sequence ID" value="TKA92008.1"/>
    <property type="molecule type" value="Genomic_DNA"/>
</dbReference>
<comment type="function">
    <text evidence="6">During stationary phase, promotes and stabilizes dimerization of 70S ribosomes by the ribosome modulation factor (RMF), leading to the formation of inactive 100S ribosomes.</text>
</comment>
<evidence type="ECO:0000313" key="11">
    <source>
        <dbReference type="Proteomes" id="UP000186904"/>
    </source>
</evidence>
<gene>
    <name evidence="9" type="primary">raiA</name>
    <name evidence="9" type="ORF">FA869_06300</name>
    <name evidence="8" type="ORF">SAMN04487855_3232</name>
    <name evidence="7" type="ORF">SAMN05216589_3235</name>
</gene>
<dbReference type="GO" id="GO:0043024">
    <property type="term" value="F:ribosomal small subunit binding"/>
    <property type="evidence" value="ECO:0007669"/>
    <property type="project" value="TreeGrafter"/>
</dbReference>
<dbReference type="Proteomes" id="UP000186904">
    <property type="component" value="Unassembled WGS sequence"/>
</dbReference>
<comment type="subunit">
    <text evidence="3">Associates exclusively with 100S ribosomes, which are dimers of 70S ribosomes.</text>
</comment>
<protein>
    <recommendedName>
        <fullName evidence="4">Ribosome hibernation promoting factor</fullName>
    </recommendedName>
    <alternativeName>
        <fullName evidence="5">Hibernation factor HPF</fullName>
    </alternativeName>
</protein>
<evidence type="ECO:0000256" key="2">
    <source>
        <dbReference type="ARBA" id="ARBA00038434"/>
    </source>
</evidence>
<keyword evidence="1" id="KW-0810">Translation regulation</keyword>
<dbReference type="Gene3D" id="3.30.160.100">
    <property type="entry name" value="Ribosome hibernation promotion factor-like"/>
    <property type="match status" value="1"/>
</dbReference>
<dbReference type="OrthoDB" id="9795980at2"/>
<evidence type="ECO:0000256" key="3">
    <source>
        <dbReference type="ARBA" id="ARBA00038695"/>
    </source>
</evidence>
<accession>A0A031M5L9</accession>
<dbReference type="Proteomes" id="UP000186599">
    <property type="component" value="Unassembled WGS sequence"/>
</dbReference>
<evidence type="ECO:0000256" key="1">
    <source>
        <dbReference type="ARBA" id="ARBA00022845"/>
    </source>
</evidence>
<keyword evidence="8" id="KW-0687">Ribonucleoprotein</keyword>
<dbReference type="AlphaFoldDB" id="A0A031M5L9"/>
<evidence type="ECO:0000313" key="10">
    <source>
        <dbReference type="Proteomes" id="UP000186599"/>
    </source>
</evidence>
<reference evidence="10 11" key="1">
    <citation type="submission" date="2016-10" db="EMBL/GenBank/DDBJ databases">
        <authorList>
            <person name="de Groot N.N."/>
        </authorList>
    </citation>
    <scope>NUCLEOTIDE SEQUENCE [LARGE SCALE GENOMIC DNA]</scope>
    <source>
        <strain evidence="8 10">CGMCC 1.9095</strain>
        <strain evidence="7 11">DSM 22558</strain>
    </source>
</reference>
<evidence type="ECO:0000313" key="8">
    <source>
        <dbReference type="EMBL" id="SFM33170.1"/>
    </source>
</evidence>
<dbReference type="Pfam" id="PF02482">
    <property type="entry name" value="Ribosomal_S30AE"/>
    <property type="match status" value="1"/>
</dbReference>
<dbReference type="EMBL" id="FOUA01000008">
    <property type="protein sequence ID" value="SFM33170.1"/>
    <property type="molecule type" value="Genomic_DNA"/>
</dbReference>
<organism evidence="9 12">
    <name type="scientific">Halopseudomonas bauzanensis</name>
    <dbReference type="NCBI Taxonomy" id="653930"/>
    <lineage>
        <taxon>Bacteria</taxon>
        <taxon>Pseudomonadati</taxon>
        <taxon>Pseudomonadota</taxon>
        <taxon>Gammaproteobacteria</taxon>
        <taxon>Pseudomonadales</taxon>
        <taxon>Pseudomonadaceae</taxon>
        <taxon>Halopseudomonas</taxon>
    </lineage>
</organism>
<dbReference type="InterPro" id="IPR003489">
    <property type="entry name" value="RHF/RaiA"/>
</dbReference>
<dbReference type="CDD" id="cd00552">
    <property type="entry name" value="RaiA"/>
    <property type="match status" value="1"/>
</dbReference>
<dbReference type="Proteomes" id="UP000305198">
    <property type="component" value="Unassembled WGS sequence"/>
</dbReference>
<sequence>MQMNITGLQLDITDALRDYVTEKMARLERHFDKIISVQITLEVDKLQQKAEGTLHIAGNDLVAEAEHSDMYAAIDLLADRLDRQLIKHKEKHIGRQQGVNDR</sequence>
<dbReference type="SUPFAM" id="SSF69754">
    <property type="entry name" value="Ribosome binding protein Y (YfiA homologue)"/>
    <property type="match status" value="1"/>
</dbReference>
<dbReference type="InterPro" id="IPR036567">
    <property type="entry name" value="RHF-like"/>
</dbReference>
<keyword evidence="10" id="KW-1185">Reference proteome</keyword>
<dbReference type="FunFam" id="3.30.160.100:FF:000001">
    <property type="entry name" value="Ribosome hibernation promoting factor"/>
    <property type="match status" value="1"/>
</dbReference>
<evidence type="ECO:0000256" key="4">
    <source>
        <dbReference type="ARBA" id="ARBA00041148"/>
    </source>
</evidence>
<dbReference type="GO" id="GO:0045900">
    <property type="term" value="P:negative regulation of translational elongation"/>
    <property type="evidence" value="ECO:0007669"/>
    <property type="project" value="TreeGrafter"/>
</dbReference>
<evidence type="ECO:0000313" key="7">
    <source>
        <dbReference type="EMBL" id="SES33045.1"/>
    </source>
</evidence>
<evidence type="ECO:0000256" key="6">
    <source>
        <dbReference type="ARBA" id="ARBA00055287"/>
    </source>
</evidence>
<proteinExistence type="inferred from homology"/>
<reference evidence="9 12" key="2">
    <citation type="submission" date="2019-04" db="EMBL/GenBank/DDBJ databases">
        <title>Crypto-aerobic microbial life in anoxic (sulfidic) marine sediments.</title>
        <authorList>
            <person name="Bhattacharya S."/>
            <person name="Roy C."/>
            <person name="Mondal N."/>
            <person name="Sarkar J."/>
            <person name="Mandal S."/>
            <person name="Rameez M.J."/>
            <person name="Ghosh W."/>
        </authorList>
    </citation>
    <scope>NUCLEOTIDE SEQUENCE [LARGE SCALE GENOMIC DNA]</scope>
    <source>
        <strain evidence="9 12">SBBB</strain>
    </source>
</reference>
<dbReference type="EMBL" id="FOGN01000008">
    <property type="protein sequence ID" value="SES33045.1"/>
    <property type="molecule type" value="Genomic_DNA"/>
</dbReference>
<dbReference type="PANTHER" id="PTHR33231:SF1">
    <property type="entry name" value="30S RIBOSOMAL PROTEIN"/>
    <property type="match status" value="1"/>
</dbReference>
<keyword evidence="8" id="KW-0689">Ribosomal protein</keyword>
<dbReference type="STRING" id="653930.SAMN05216589_3235"/>
<dbReference type="GO" id="GO:0022627">
    <property type="term" value="C:cytosolic small ribosomal subunit"/>
    <property type="evidence" value="ECO:0007669"/>
    <property type="project" value="TreeGrafter"/>
</dbReference>
<evidence type="ECO:0000256" key="5">
    <source>
        <dbReference type="ARBA" id="ARBA00041319"/>
    </source>
</evidence>
<dbReference type="NCBIfam" id="TIGR00741">
    <property type="entry name" value="yfiA"/>
    <property type="match status" value="1"/>
</dbReference>
<dbReference type="PANTHER" id="PTHR33231">
    <property type="entry name" value="30S RIBOSOMAL PROTEIN"/>
    <property type="match status" value="1"/>
</dbReference>
<dbReference type="RefSeq" id="WP_036992799.1">
    <property type="nucleotide sequence ID" value="NZ_FOGN01000008.1"/>
</dbReference>